<dbReference type="AlphaFoldDB" id="A0AAD7NHV6"/>
<evidence type="ECO:0000259" key="2">
    <source>
        <dbReference type="Pfam" id="PF20231"/>
    </source>
</evidence>
<accession>A0AAD7NHV6</accession>
<dbReference type="Proteomes" id="UP001215598">
    <property type="component" value="Unassembled WGS sequence"/>
</dbReference>
<feature type="compositionally biased region" description="Low complexity" evidence="1">
    <location>
        <begin position="30"/>
        <end position="44"/>
    </location>
</feature>
<dbReference type="Pfam" id="PF20231">
    <property type="entry name" value="DUF6589"/>
    <property type="match status" value="1"/>
</dbReference>
<name>A0AAD7NHV6_9AGAR</name>
<feature type="compositionally biased region" description="Basic and acidic residues" evidence="1">
    <location>
        <begin position="1"/>
        <end position="15"/>
    </location>
</feature>
<keyword evidence="4" id="KW-1185">Reference proteome</keyword>
<proteinExistence type="predicted"/>
<dbReference type="EMBL" id="JARKIB010000035">
    <property type="protein sequence ID" value="KAJ7761340.1"/>
    <property type="molecule type" value="Genomic_DNA"/>
</dbReference>
<feature type="domain" description="DUF6589" evidence="2">
    <location>
        <begin position="135"/>
        <end position="418"/>
    </location>
</feature>
<evidence type="ECO:0000313" key="3">
    <source>
        <dbReference type="EMBL" id="KAJ7761340.1"/>
    </source>
</evidence>
<protein>
    <recommendedName>
        <fullName evidence="2">DUF6589 domain-containing protein</fullName>
    </recommendedName>
</protein>
<feature type="region of interest" description="Disordered" evidence="1">
    <location>
        <begin position="1"/>
        <end position="56"/>
    </location>
</feature>
<feature type="region of interest" description="Disordered" evidence="1">
    <location>
        <begin position="287"/>
        <end position="315"/>
    </location>
</feature>
<organism evidence="3 4">
    <name type="scientific">Mycena metata</name>
    <dbReference type="NCBI Taxonomy" id="1033252"/>
    <lineage>
        <taxon>Eukaryota</taxon>
        <taxon>Fungi</taxon>
        <taxon>Dikarya</taxon>
        <taxon>Basidiomycota</taxon>
        <taxon>Agaricomycotina</taxon>
        <taxon>Agaricomycetes</taxon>
        <taxon>Agaricomycetidae</taxon>
        <taxon>Agaricales</taxon>
        <taxon>Marasmiineae</taxon>
        <taxon>Mycenaceae</taxon>
        <taxon>Mycena</taxon>
    </lineage>
</organism>
<evidence type="ECO:0000313" key="4">
    <source>
        <dbReference type="Proteomes" id="UP001215598"/>
    </source>
</evidence>
<reference evidence="3" key="1">
    <citation type="submission" date="2023-03" db="EMBL/GenBank/DDBJ databases">
        <title>Massive genome expansion in bonnet fungi (Mycena s.s.) driven by repeated elements and novel gene families across ecological guilds.</title>
        <authorList>
            <consortium name="Lawrence Berkeley National Laboratory"/>
            <person name="Harder C.B."/>
            <person name="Miyauchi S."/>
            <person name="Viragh M."/>
            <person name="Kuo A."/>
            <person name="Thoen E."/>
            <person name="Andreopoulos B."/>
            <person name="Lu D."/>
            <person name="Skrede I."/>
            <person name="Drula E."/>
            <person name="Henrissat B."/>
            <person name="Morin E."/>
            <person name="Kohler A."/>
            <person name="Barry K."/>
            <person name="LaButti K."/>
            <person name="Morin E."/>
            <person name="Salamov A."/>
            <person name="Lipzen A."/>
            <person name="Mereny Z."/>
            <person name="Hegedus B."/>
            <person name="Baldrian P."/>
            <person name="Stursova M."/>
            <person name="Weitz H."/>
            <person name="Taylor A."/>
            <person name="Grigoriev I.V."/>
            <person name="Nagy L.G."/>
            <person name="Martin F."/>
            <person name="Kauserud H."/>
        </authorList>
    </citation>
    <scope>NUCLEOTIDE SEQUENCE</scope>
    <source>
        <strain evidence="3">CBHHK182m</strain>
    </source>
</reference>
<comment type="caution">
    <text evidence="3">The sequence shown here is derived from an EMBL/GenBank/DDBJ whole genome shotgun (WGS) entry which is preliminary data.</text>
</comment>
<sequence>MARSAKDQKKKDKKEAVKKRLCSCRMQDDPLPAIPAGPEIAAPGSPDPDNAGLGDPADAVAARAPAQFYDPQVAVDLQEASTAARVVWSNGHRVTIETVDNEDDEDGAMYMDADLDSEAEGTGPDGENDFWGDTDNQDYVSFELLRPVLQIWYTMWTNMGRICEAHWGSPLNDNPATLGYSAKKIGRATPSNLKKPDYYPTAQFIALVHNMRMLDRWAIHFKTENIFDYFATLKRTKALPSFDDLHTAATVLFETYTACDARFQLRSDARDNAVAWTAHAPLGAPWQSFASSKSTPTKPKRKAKTNPKIPPKTKKTDVPLAPQFFGDAVLADNGCFMYDAMISREAAAATAQGDVGRVWEALKAMVFTFAGSTHGKYTNYLLEMIYATLLSTVLSPGGDAGNFTACDIFQELLNRCIDPIV</sequence>
<dbReference type="InterPro" id="IPR046496">
    <property type="entry name" value="DUF6589"/>
</dbReference>
<gene>
    <name evidence="3" type="ORF">B0H16DRAFT_1811124</name>
</gene>
<evidence type="ECO:0000256" key="1">
    <source>
        <dbReference type="SAM" id="MobiDB-lite"/>
    </source>
</evidence>